<evidence type="ECO:0000313" key="2">
    <source>
        <dbReference type="EMBL" id="SNS12120.1"/>
    </source>
</evidence>
<dbReference type="EMBL" id="FZOL01000003">
    <property type="protein sequence ID" value="SNS12120.1"/>
    <property type="molecule type" value="Genomic_DNA"/>
</dbReference>
<dbReference type="AlphaFoldDB" id="A0A239BW58"/>
<evidence type="ECO:0000259" key="1">
    <source>
        <dbReference type="Pfam" id="PF07883"/>
    </source>
</evidence>
<reference evidence="3" key="1">
    <citation type="submission" date="2017-06" db="EMBL/GenBank/DDBJ databases">
        <authorList>
            <person name="Varghese N."/>
            <person name="Submissions S."/>
        </authorList>
    </citation>
    <scope>NUCLEOTIDE SEQUENCE [LARGE SCALE GENOMIC DNA]</scope>
    <source>
        <strain evidence="3">DSM 22348</strain>
    </source>
</reference>
<dbReference type="SUPFAM" id="SSF51182">
    <property type="entry name" value="RmlC-like cupins"/>
    <property type="match status" value="1"/>
</dbReference>
<dbReference type="InterPro" id="IPR011051">
    <property type="entry name" value="RmlC_Cupin_sf"/>
</dbReference>
<name>A0A239BW58_9PSED</name>
<evidence type="ECO:0000313" key="3">
    <source>
        <dbReference type="Proteomes" id="UP000198407"/>
    </source>
</evidence>
<dbReference type="Pfam" id="PF07883">
    <property type="entry name" value="Cupin_2"/>
    <property type="match status" value="1"/>
</dbReference>
<dbReference type="Gene3D" id="2.60.120.10">
    <property type="entry name" value="Jelly Rolls"/>
    <property type="match status" value="1"/>
</dbReference>
<dbReference type="Proteomes" id="UP000198407">
    <property type="component" value="Unassembled WGS sequence"/>
</dbReference>
<gene>
    <name evidence="2" type="ORF">SAMN05444352_103233</name>
</gene>
<dbReference type="InterPro" id="IPR014710">
    <property type="entry name" value="RmlC-like_jellyroll"/>
</dbReference>
<feature type="domain" description="Cupin type-2" evidence="1">
    <location>
        <begin position="37"/>
        <end position="96"/>
    </location>
</feature>
<organism evidence="2 3">
    <name type="scientific">Pseudomonas japonica</name>
    <dbReference type="NCBI Taxonomy" id="256466"/>
    <lineage>
        <taxon>Bacteria</taxon>
        <taxon>Pseudomonadati</taxon>
        <taxon>Pseudomonadota</taxon>
        <taxon>Gammaproteobacteria</taxon>
        <taxon>Pseudomonadales</taxon>
        <taxon>Pseudomonadaceae</taxon>
        <taxon>Pseudomonas</taxon>
    </lineage>
</organism>
<accession>A0A239BW58</accession>
<keyword evidence="3" id="KW-1185">Reference proteome</keyword>
<dbReference type="OrthoDB" id="9794183at2"/>
<protein>
    <submittedName>
        <fullName evidence="2">Cupin domain-containing protein</fullName>
    </submittedName>
</protein>
<dbReference type="InterPro" id="IPR013096">
    <property type="entry name" value="Cupin_2"/>
</dbReference>
<dbReference type="RefSeq" id="WP_042129623.1">
    <property type="nucleotide sequence ID" value="NZ_FZOL01000003.1"/>
</dbReference>
<dbReference type="STRING" id="1215104.GCA_000730585_00541"/>
<proteinExistence type="predicted"/>
<sequence>MPHMDLNDIAEKLPVSWKSKVIGQSGNCNIKILKMDGQQYPDETHDYNEALIVIKGSLLLVVDNETIRVAEGEMYLAPAGVPHAVAAGSHGTLMIIDPMEHDPRS</sequence>